<gene>
    <name evidence="2" type="ORF">LCGC14_1946280</name>
</gene>
<feature type="compositionally biased region" description="Basic and acidic residues" evidence="1">
    <location>
        <begin position="56"/>
        <end position="66"/>
    </location>
</feature>
<feature type="compositionally biased region" description="Basic residues" evidence="1">
    <location>
        <begin position="79"/>
        <end position="93"/>
    </location>
</feature>
<protein>
    <submittedName>
        <fullName evidence="2">Uncharacterized protein</fullName>
    </submittedName>
</protein>
<accession>A0A0F9G771</accession>
<dbReference type="AlphaFoldDB" id="A0A0F9G771"/>
<evidence type="ECO:0000313" key="2">
    <source>
        <dbReference type="EMBL" id="KKL86286.1"/>
    </source>
</evidence>
<feature type="region of interest" description="Disordered" evidence="1">
    <location>
        <begin position="45"/>
        <end position="93"/>
    </location>
</feature>
<reference evidence="2" key="1">
    <citation type="journal article" date="2015" name="Nature">
        <title>Complex archaea that bridge the gap between prokaryotes and eukaryotes.</title>
        <authorList>
            <person name="Spang A."/>
            <person name="Saw J.H."/>
            <person name="Jorgensen S.L."/>
            <person name="Zaremba-Niedzwiedzka K."/>
            <person name="Martijn J."/>
            <person name="Lind A.E."/>
            <person name="van Eijk R."/>
            <person name="Schleper C."/>
            <person name="Guy L."/>
            <person name="Ettema T.J."/>
        </authorList>
    </citation>
    <scope>NUCLEOTIDE SEQUENCE</scope>
</reference>
<dbReference type="EMBL" id="LAZR01021159">
    <property type="protein sequence ID" value="KKL86286.1"/>
    <property type="molecule type" value="Genomic_DNA"/>
</dbReference>
<name>A0A0F9G771_9ZZZZ</name>
<proteinExistence type="predicted"/>
<sequence>MAKKKKKDDLWIQQATKKKTAGAFTRQAERAGLGVQQFAKRVLADKPTKTTPTGRYTERTRRRAEFAETMEELGEKKRAKDRKKKRKRRSSRR</sequence>
<organism evidence="2">
    <name type="scientific">marine sediment metagenome</name>
    <dbReference type="NCBI Taxonomy" id="412755"/>
    <lineage>
        <taxon>unclassified sequences</taxon>
        <taxon>metagenomes</taxon>
        <taxon>ecological metagenomes</taxon>
    </lineage>
</organism>
<evidence type="ECO:0000256" key="1">
    <source>
        <dbReference type="SAM" id="MobiDB-lite"/>
    </source>
</evidence>
<comment type="caution">
    <text evidence="2">The sequence shown here is derived from an EMBL/GenBank/DDBJ whole genome shotgun (WGS) entry which is preliminary data.</text>
</comment>